<dbReference type="Proteomes" id="UP000240880">
    <property type="component" value="Unassembled WGS sequence"/>
</dbReference>
<protein>
    <recommendedName>
        <fullName evidence="4">Major facilitator superfamily (MFS) profile domain-containing protein</fullName>
    </recommendedName>
</protein>
<proteinExistence type="predicted"/>
<name>A0A2R6AB33_9ARCH</name>
<evidence type="ECO:0000313" key="2">
    <source>
        <dbReference type="EMBL" id="PSN83630.1"/>
    </source>
</evidence>
<sequence>MERAIVLFGFAVLGFALGVAASIFYPVIKPYLLGLPAIFASQWFLSGLVGALFSVIVVAAYLSATNK</sequence>
<accession>A0A2R6AB33</accession>
<feature type="transmembrane region" description="Helical" evidence="1">
    <location>
        <begin position="44"/>
        <end position="64"/>
    </location>
</feature>
<keyword evidence="1" id="KW-0472">Membrane</keyword>
<gene>
    <name evidence="2" type="ORF">B9Q01_03930</name>
</gene>
<organism evidence="2 3">
    <name type="scientific">Candidatus Marsarchaeota G1 archaeon OSP_D</name>
    <dbReference type="NCBI Taxonomy" id="1978155"/>
    <lineage>
        <taxon>Archaea</taxon>
        <taxon>Candidatus Marsarchaeota</taxon>
        <taxon>Candidatus Marsarchaeota group 1</taxon>
    </lineage>
</organism>
<comment type="caution">
    <text evidence="2">The sequence shown here is derived from an EMBL/GenBank/DDBJ whole genome shotgun (WGS) entry which is preliminary data.</text>
</comment>
<keyword evidence="1" id="KW-1133">Transmembrane helix</keyword>
<evidence type="ECO:0000313" key="3">
    <source>
        <dbReference type="Proteomes" id="UP000240880"/>
    </source>
</evidence>
<keyword evidence="1" id="KW-0812">Transmembrane</keyword>
<evidence type="ECO:0008006" key="4">
    <source>
        <dbReference type="Google" id="ProtNLM"/>
    </source>
</evidence>
<dbReference type="EMBL" id="NEXC01000018">
    <property type="protein sequence ID" value="PSN83630.1"/>
    <property type="molecule type" value="Genomic_DNA"/>
</dbReference>
<reference evidence="2 3" key="1">
    <citation type="submission" date="2017-04" db="EMBL/GenBank/DDBJ databases">
        <title>Novel microbial lineages endemic to geothermal iron-oxide mats fill important gaps in the evolutionary history of Archaea.</title>
        <authorList>
            <person name="Jay Z.J."/>
            <person name="Beam J.P."/>
            <person name="Dlakic M."/>
            <person name="Rusch D.B."/>
            <person name="Kozubal M.A."/>
            <person name="Inskeep W.P."/>
        </authorList>
    </citation>
    <scope>NUCLEOTIDE SEQUENCE [LARGE SCALE GENOMIC DNA]</scope>
    <source>
        <strain evidence="2">OSP_D</strain>
    </source>
</reference>
<evidence type="ECO:0000256" key="1">
    <source>
        <dbReference type="SAM" id="Phobius"/>
    </source>
</evidence>
<dbReference type="AlphaFoldDB" id="A0A2R6AB33"/>